<keyword evidence="6" id="KW-0520">NAD</keyword>
<keyword evidence="1" id="KW-0432">Leucine biosynthesis</keyword>
<keyword evidence="3" id="KW-0479">Metal-binding</keyword>
<dbReference type="RefSeq" id="WP_013255837.1">
    <property type="nucleotide sequence ID" value="NC_014364.1"/>
</dbReference>
<dbReference type="OrthoDB" id="9806254at2"/>
<dbReference type="GO" id="GO:0005829">
    <property type="term" value="C:cytosol"/>
    <property type="evidence" value="ECO:0007669"/>
    <property type="project" value="TreeGrafter"/>
</dbReference>
<dbReference type="InterPro" id="IPR004429">
    <property type="entry name" value="Isopropylmalate_DH"/>
</dbReference>
<dbReference type="HOGENOM" id="CLU_031953_0_1_12"/>
<name>E1RAL0_SEDSS</name>
<dbReference type="AlphaFoldDB" id="E1RAL0"/>
<dbReference type="PANTHER" id="PTHR42979:SF1">
    <property type="entry name" value="3-ISOPROPYLMALATE DEHYDROGENASE"/>
    <property type="match status" value="1"/>
</dbReference>
<evidence type="ECO:0000313" key="9">
    <source>
        <dbReference type="EMBL" id="ADK82378.1"/>
    </source>
</evidence>
<evidence type="ECO:0000256" key="2">
    <source>
        <dbReference type="ARBA" id="ARBA00022605"/>
    </source>
</evidence>
<dbReference type="KEGG" id="ssm:Spirs_3280"/>
<evidence type="ECO:0000313" key="10">
    <source>
        <dbReference type="Proteomes" id="UP000002318"/>
    </source>
</evidence>
<dbReference type="InterPro" id="IPR024084">
    <property type="entry name" value="IsoPropMal-DH-like_dom"/>
</dbReference>
<gene>
    <name evidence="9" type="ordered locus">Spirs_3280</name>
</gene>
<accession>E1RAL0</accession>
<reference evidence="9 10" key="1">
    <citation type="journal article" date="2010" name="Stand. Genomic Sci.">
        <title>Complete genome sequence of Spirochaeta smaragdinae type strain (SEBR 4228).</title>
        <authorList>
            <person name="Mavromatis K."/>
            <person name="Yasawong M."/>
            <person name="Chertkov O."/>
            <person name="Lapidus A."/>
            <person name="Lucas S."/>
            <person name="Nolan M."/>
            <person name="Del Rio T.G."/>
            <person name="Tice H."/>
            <person name="Cheng J.F."/>
            <person name="Pitluck S."/>
            <person name="Liolios K."/>
            <person name="Ivanova N."/>
            <person name="Tapia R."/>
            <person name="Han C."/>
            <person name="Bruce D."/>
            <person name="Goodwin L."/>
            <person name="Pati A."/>
            <person name="Chen A."/>
            <person name="Palaniappan K."/>
            <person name="Land M."/>
            <person name="Hauser L."/>
            <person name="Chang Y.J."/>
            <person name="Jeffries C.D."/>
            <person name="Detter J.C."/>
            <person name="Rohde M."/>
            <person name="Brambilla E."/>
            <person name="Spring S."/>
            <person name="Goker M."/>
            <person name="Sikorski J."/>
            <person name="Woyke T."/>
            <person name="Bristow J."/>
            <person name="Eisen J.A."/>
            <person name="Markowitz V."/>
            <person name="Hugenholtz P."/>
            <person name="Klenk H.P."/>
            <person name="Kyrpides N.C."/>
        </authorList>
    </citation>
    <scope>NUCLEOTIDE SEQUENCE [LARGE SCALE GENOMIC DNA]</scope>
    <source>
        <strain evidence="10">DSM 11293 / JCM 15392 / SEBR 4228</strain>
    </source>
</reference>
<keyword evidence="7" id="KW-0100">Branched-chain amino acid biosynthesis</keyword>
<keyword evidence="2" id="KW-0028">Amino-acid biosynthesis</keyword>
<dbReference type="SUPFAM" id="SSF53659">
    <property type="entry name" value="Isocitrate/Isopropylmalate dehydrogenase-like"/>
    <property type="match status" value="1"/>
</dbReference>
<dbReference type="Pfam" id="PF00180">
    <property type="entry name" value="Iso_dh"/>
    <property type="match status" value="1"/>
</dbReference>
<dbReference type="EMBL" id="CP002116">
    <property type="protein sequence ID" value="ADK82378.1"/>
    <property type="molecule type" value="Genomic_DNA"/>
</dbReference>
<dbReference type="PANTHER" id="PTHR42979">
    <property type="entry name" value="3-ISOPROPYLMALATE DEHYDROGENASE"/>
    <property type="match status" value="1"/>
</dbReference>
<protein>
    <submittedName>
        <fullName evidence="9">3-isopropylmalate dehydrogenase</fullName>
        <ecNumber evidence="9">1.1.1.85</ecNumber>
    </submittedName>
</protein>
<dbReference type="EC" id="1.1.1.85" evidence="9"/>
<dbReference type="GO" id="GO:0003862">
    <property type="term" value="F:3-isopropylmalate dehydrogenase activity"/>
    <property type="evidence" value="ECO:0007669"/>
    <property type="project" value="UniProtKB-EC"/>
</dbReference>
<evidence type="ECO:0000256" key="3">
    <source>
        <dbReference type="ARBA" id="ARBA00022723"/>
    </source>
</evidence>
<evidence type="ECO:0000256" key="5">
    <source>
        <dbReference type="ARBA" id="ARBA00023002"/>
    </source>
</evidence>
<proteinExistence type="predicted"/>
<dbReference type="GO" id="GO:0009098">
    <property type="term" value="P:L-leucine biosynthetic process"/>
    <property type="evidence" value="ECO:0007669"/>
    <property type="project" value="UniProtKB-KW"/>
</dbReference>
<evidence type="ECO:0000256" key="6">
    <source>
        <dbReference type="ARBA" id="ARBA00023027"/>
    </source>
</evidence>
<evidence type="ECO:0000256" key="1">
    <source>
        <dbReference type="ARBA" id="ARBA00022430"/>
    </source>
</evidence>
<organism evidence="9 10">
    <name type="scientific">Sediminispirochaeta smaragdinae (strain DSM 11293 / JCM 15392 / SEBR 4228)</name>
    <name type="common">Spirochaeta smaragdinae</name>
    <dbReference type="NCBI Taxonomy" id="573413"/>
    <lineage>
        <taxon>Bacteria</taxon>
        <taxon>Pseudomonadati</taxon>
        <taxon>Spirochaetota</taxon>
        <taxon>Spirochaetia</taxon>
        <taxon>Spirochaetales</taxon>
        <taxon>Spirochaetaceae</taxon>
        <taxon>Sediminispirochaeta</taxon>
    </lineage>
</organism>
<sequence length="362" mass="39872">MKNEFDIAVMPGDGIGQEITRPSFDLVADVASEFGVKLTYTEIEAGADLYRRTGESFPEENFIRAKQADAIYLAAMGLPNVRYPDGTEIGPQHDLRKRLELYAGVRPCITMPGLPLPLIDERSKALNFVIVRESTEGIFAYPRSHELDSHEAAYNLIKITRRISEKLFDYSFSLAQRRKSKGTRGLVTCIDKANVLSSMFFFRSIFNEVKEHYPEISTEYMYVDAAALNLIRRPWEFDVCPVENQFGDILSDEAAALMGGMGMSPSGEIGDDNAVFQPCHGSAPDIAGKGIANPTGMILSGAMMLDYLGTKFSNDAAIQASETLIEAVKSAYRTKKLLPYELGGSSGTAEIFGLVNKALEKD</sequence>
<dbReference type="SMART" id="SM01329">
    <property type="entry name" value="Iso_dh"/>
    <property type="match status" value="1"/>
</dbReference>
<dbReference type="Proteomes" id="UP000002318">
    <property type="component" value="Chromosome"/>
</dbReference>
<keyword evidence="5 9" id="KW-0560">Oxidoreductase</keyword>
<dbReference type="STRING" id="573413.Spirs_3280"/>
<evidence type="ECO:0000259" key="8">
    <source>
        <dbReference type="SMART" id="SM01329"/>
    </source>
</evidence>
<keyword evidence="10" id="KW-1185">Reference proteome</keyword>
<dbReference type="Gene3D" id="3.40.718.10">
    <property type="entry name" value="Isopropylmalate Dehydrogenase"/>
    <property type="match status" value="1"/>
</dbReference>
<evidence type="ECO:0000256" key="4">
    <source>
        <dbReference type="ARBA" id="ARBA00022842"/>
    </source>
</evidence>
<dbReference type="GO" id="GO:0046872">
    <property type="term" value="F:metal ion binding"/>
    <property type="evidence" value="ECO:0007669"/>
    <property type="project" value="UniProtKB-KW"/>
</dbReference>
<dbReference type="eggNOG" id="COG0473">
    <property type="taxonomic scope" value="Bacteria"/>
</dbReference>
<evidence type="ECO:0000256" key="7">
    <source>
        <dbReference type="ARBA" id="ARBA00023304"/>
    </source>
</evidence>
<keyword evidence="4" id="KW-0460">Magnesium</keyword>
<feature type="domain" description="Isopropylmalate dehydrogenase-like" evidence="8">
    <location>
        <begin position="6"/>
        <end position="355"/>
    </location>
</feature>